<dbReference type="Proteomes" id="UP000279259">
    <property type="component" value="Unassembled WGS sequence"/>
</dbReference>
<dbReference type="AlphaFoldDB" id="A0A427YGN4"/>
<dbReference type="GO" id="GO:0019779">
    <property type="term" value="F:Atg8 activating enzyme activity"/>
    <property type="evidence" value="ECO:0007669"/>
    <property type="project" value="TreeGrafter"/>
</dbReference>
<accession>A0A427YGN4</accession>
<feature type="domain" description="THIF-type NAD/FAD binding fold" evidence="9">
    <location>
        <begin position="332"/>
        <end position="561"/>
    </location>
</feature>
<dbReference type="InterPro" id="IPR000594">
    <property type="entry name" value="ThiF_NAD_FAD-bd"/>
</dbReference>
<feature type="active site" description="Glycyl thioester intermediate" evidence="6">
    <location>
        <position position="535"/>
    </location>
</feature>
<dbReference type="GO" id="GO:0019778">
    <property type="term" value="F:Atg12 activating enzyme activity"/>
    <property type="evidence" value="ECO:0007669"/>
    <property type="project" value="TreeGrafter"/>
</dbReference>
<evidence type="ECO:0000256" key="6">
    <source>
        <dbReference type="PIRSR" id="PIRSR606285-1"/>
    </source>
</evidence>
<keyword evidence="5 7" id="KW-0072">Autophagy</keyword>
<dbReference type="GO" id="GO:0000407">
    <property type="term" value="C:phagophore assembly site"/>
    <property type="evidence" value="ECO:0007669"/>
    <property type="project" value="UniProtKB-SubCell"/>
</dbReference>
<dbReference type="InterPro" id="IPR045886">
    <property type="entry name" value="ThiF/MoeB/HesA"/>
</dbReference>
<dbReference type="Pfam" id="PF16420">
    <property type="entry name" value="ATG7_N"/>
    <property type="match status" value="1"/>
</dbReference>
<dbReference type="InterPro" id="IPR032197">
    <property type="entry name" value="Atg7_N"/>
</dbReference>
<dbReference type="Gene3D" id="3.40.140.100">
    <property type="entry name" value="Ubiquitin-like modifier-activating enzyme ATG7 C-terminal domain"/>
    <property type="match status" value="1"/>
</dbReference>
<evidence type="ECO:0000256" key="7">
    <source>
        <dbReference type="RuleBase" id="RU366022"/>
    </source>
</evidence>
<dbReference type="GO" id="GO:0006995">
    <property type="term" value="P:cellular response to nitrogen starvation"/>
    <property type="evidence" value="ECO:0007669"/>
    <property type="project" value="TreeGrafter"/>
</dbReference>
<gene>
    <name evidence="11" type="primary">ATG7</name>
    <name evidence="11" type="ORF">EHS25_001574</name>
</gene>
<evidence type="ECO:0000313" key="11">
    <source>
        <dbReference type="EMBL" id="RSH90240.1"/>
    </source>
</evidence>
<dbReference type="GO" id="GO:0032446">
    <property type="term" value="P:protein modification by small protein conjugation"/>
    <property type="evidence" value="ECO:0007669"/>
    <property type="project" value="TreeGrafter"/>
</dbReference>
<keyword evidence="12" id="KW-1185">Reference proteome</keyword>
<dbReference type="Gene3D" id="3.40.50.720">
    <property type="entry name" value="NAD(P)-binding Rossmann-like Domain"/>
    <property type="match status" value="1"/>
</dbReference>
<reference evidence="11 12" key="1">
    <citation type="submission" date="2018-11" db="EMBL/GenBank/DDBJ databases">
        <title>Genome sequence of Saitozyma podzolica DSM 27192.</title>
        <authorList>
            <person name="Aliyu H."/>
            <person name="Gorte O."/>
            <person name="Ochsenreither K."/>
        </authorList>
    </citation>
    <scope>NUCLEOTIDE SEQUENCE [LARGE SCALE GENOMIC DNA]</scope>
    <source>
        <strain evidence="11 12">DSM 27192</strain>
    </source>
</reference>
<evidence type="ECO:0000259" key="10">
    <source>
        <dbReference type="Pfam" id="PF16420"/>
    </source>
</evidence>
<feature type="domain" description="Ubiquitin-like modifier-activating enzyme Atg7 N-terminal" evidence="10">
    <location>
        <begin position="4"/>
        <end position="315"/>
    </location>
</feature>
<evidence type="ECO:0000256" key="2">
    <source>
        <dbReference type="ARBA" id="ARBA00017647"/>
    </source>
</evidence>
<comment type="caution">
    <text evidence="11">The sequence shown here is derived from an EMBL/GenBank/DDBJ whole genome shotgun (WGS) entry which is preliminary data.</text>
</comment>
<dbReference type="Gene3D" id="3.40.140.70">
    <property type="entry name" value="Ubiquitin-like modifier-activating enzyme ATG7 N-terminal domain"/>
    <property type="match status" value="1"/>
</dbReference>
<evidence type="ECO:0000256" key="4">
    <source>
        <dbReference type="ARBA" id="ARBA00022927"/>
    </source>
</evidence>
<dbReference type="EMBL" id="RSCD01000011">
    <property type="protein sequence ID" value="RSH90240.1"/>
    <property type="molecule type" value="Genomic_DNA"/>
</dbReference>
<keyword evidence="3 7" id="KW-0813">Transport</keyword>
<proteinExistence type="inferred from homology"/>
<dbReference type="STRING" id="1890683.A0A427YGN4"/>
<dbReference type="OrthoDB" id="338614at2759"/>
<evidence type="ECO:0000259" key="9">
    <source>
        <dbReference type="Pfam" id="PF00899"/>
    </source>
</evidence>
<dbReference type="CDD" id="cd01486">
    <property type="entry name" value="Apg7"/>
    <property type="match status" value="1"/>
</dbReference>
<dbReference type="GO" id="GO:0000045">
    <property type="term" value="P:autophagosome assembly"/>
    <property type="evidence" value="ECO:0007669"/>
    <property type="project" value="TreeGrafter"/>
</dbReference>
<sequence>MPPLQFQPLSSQPTPSFWSALTSHKLDKLKLDDAQQTITAWLEEGREVVDREAASSSGGGGGTVGVDGVLGIGANAFGEEGERPPTGSIPLAGVFKNFNTIEEFRATDTKKDLFNSVVDSIIASFSSDAPVLNPFLLVTFADLKKYVYHYWFAFPALVSKPAWEISNAGLQTVDDEDVQEIRRLGEQLLENGAAGSEGFLVKGPKGQRVAAPLSHATDFFAGIPDDERTVAFHDPSSRPDNPGWPLRNILYYLSHRHALTSLNVVCLRSGAASRSGRLSLPSQLESVGDRPQAVGWERNKAGKLASRVADLGPMMDPTKLADQAVDLNLKLMRWRIMPSLDLDRVASTKCLLLGAGTLGCYVARALMGWGVRTITFVDSAKVSFSNPVRQPLFDFEDCLEGGKPKAQCAADHLKKIFPGVNATAHAFTIPMPGHPIPSASEQSAASDVAALERLIREHDVVFLLMDSRESRWLPTVIGAAEGKIVINAALGFDSYLVMRHGAPPGSQGKRLGCYYCNDVVAPADSLTDRTLDQMCTVTRPGVAPIAAASAVELLTTLLQHPLGINAPADLAAGPNDSREEEPASPLGLVPHQLRGQLGQWRTLLIEGAAYDRCTGCSQIVVDAYKKDGFPMLLRAFNETDFLEKLTGLDKLHAESEAMLEQLEWEEGSEEDF</sequence>
<dbReference type="FunFam" id="3.40.50.720:FF:000243">
    <property type="entry name" value="Ubiquitin-like modifier-activating enzyme ATG7"/>
    <property type="match status" value="1"/>
</dbReference>
<dbReference type="GO" id="GO:0015031">
    <property type="term" value="P:protein transport"/>
    <property type="evidence" value="ECO:0007669"/>
    <property type="project" value="UniProtKB-UniRule"/>
</dbReference>
<name>A0A427YGN4_9TREE</name>
<evidence type="ECO:0000256" key="8">
    <source>
        <dbReference type="SAM" id="MobiDB-lite"/>
    </source>
</evidence>
<feature type="region of interest" description="Disordered" evidence="8">
    <location>
        <begin position="568"/>
        <end position="589"/>
    </location>
</feature>
<evidence type="ECO:0000256" key="5">
    <source>
        <dbReference type="ARBA" id="ARBA00023006"/>
    </source>
</evidence>
<evidence type="ECO:0000313" key="12">
    <source>
        <dbReference type="Proteomes" id="UP000279259"/>
    </source>
</evidence>
<keyword evidence="7" id="KW-0833">Ubl conjugation pathway</keyword>
<evidence type="ECO:0000256" key="3">
    <source>
        <dbReference type="ARBA" id="ARBA00022448"/>
    </source>
</evidence>
<comment type="subunit">
    <text evidence="7">Homodimer.</text>
</comment>
<dbReference type="PANTHER" id="PTHR10953:SF3">
    <property type="entry name" value="UBIQUITIN-LIKE MODIFIER-ACTIVATING ENZYME ATG7"/>
    <property type="match status" value="1"/>
</dbReference>
<dbReference type="InterPro" id="IPR042522">
    <property type="entry name" value="Atg7_N_1"/>
</dbReference>
<dbReference type="GO" id="GO:0000422">
    <property type="term" value="P:autophagy of mitochondrion"/>
    <property type="evidence" value="ECO:0007669"/>
    <property type="project" value="TreeGrafter"/>
</dbReference>
<keyword evidence="7" id="KW-0963">Cytoplasm</keyword>
<protein>
    <recommendedName>
        <fullName evidence="2 7">Ubiquitin-like modifier-activating enzyme ATG7</fullName>
    </recommendedName>
    <alternativeName>
        <fullName evidence="7">Autophagy-related protein 7</fullName>
    </alternativeName>
</protein>
<dbReference type="InterPro" id="IPR035985">
    <property type="entry name" value="Ubiquitin-activating_enz"/>
</dbReference>
<dbReference type="NCBIfam" id="TIGR01381">
    <property type="entry name" value="E1_like_apg7"/>
    <property type="match status" value="1"/>
</dbReference>
<evidence type="ECO:0000256" key="1">
    <source>
        <dbReference type="ARBA" id="ARBA00010931"/>
    </source>
</evidence>
<organism evidence="11 12">
    <name type="scientific">Saitozyma podzolica</name>
    <dbReference type="NCBI Taxonomy" id="1890683"/>
    <lineage>
        <taxon>Eukaryota</taxon>
        <taxon>Fungi</taxon>
        <taxon>Dikarya</taxon>
        <taxon>Basidiomycota</taxon>
        <taxon>Agaricomycotina</taxon>
        <taxon>Tremellomycetes</taxon>
        <taxon>Tremellales</taxon>
        <taxon>Trimorphomycetaceae</taxon>
        <taxon>Saitozyma</taxon>
    </lineage>
</organism>
<dbReference type="InterPro" id="IPR006285">
    <property type="entry name" value="Atg7"/>
</dbReference>
<dbReference type="PANTHER" id="PTHR10953">
    <property type="entry name" value="UBIQUITIN-ACTIVATING ENZYME E1"/>
    <property type="match status" value="1"/>
</dbReference>
<keyword evidence="4 7" id="KW-0653">Protein transport</keyword>
<dbReference type="Pfam" id="PF00899">
    <property type="entry name" value="ThiF"/>
    <property type="match status" value="1"/>
</dbReference>
<dbReference type="SUPFAM" id="SSF69572">
    <property type="entry name" value="Activating enzymes of the ubiquitin-like proteins"/>
    <property type="match status" value="1"/>
</dbReference>
<comment type="similarity">
    <text evidence="1 7">Belongs to the ATG7 family.</text>
</comment>
<dbReference type="InterPro" id="IPR042523">
    <property type="entry name" value="Atg7_N_2"/>
</dbReference>
<dbReference type="GO" id="GO:0034727">
    <property type="term" value="P:piecemeal microautophagy of the nucleus"/>
    <property type="evidence" value="ECO:0007669"/>
    <property type="project" value="TreeGrafter"/>
</dbReference>
<comment type="function">
    <text evidence="7">E1-like activating enzyme involved in the 2 ubiquitin-like systems required for cytoplasm to vacuole transport (Cvt) and autophagy. Activates ATG12 for its conjugation with ATG5 and ATG8 for its conjugation with phosphatidylethanolamine. Both systems are needed for the ATG8 association to Cvt vesicles and autophagosomes membranes. Autophagy is essential for maintenance of amino acid levels and protein synthesis under nitrogen starvation. Required for selective autophagic degradation of the nucleus (nucleophagy) as well as for mitophagy which contributes to regulate mitochondrial quantity and quality by eliminating the mitochondria to a basal level to fulfill cellular energy requirements and preventing excess ROS production.</text>
</comment>
<comment type="subcellular location">
    <subcellularLocation>
        <location evidence="7">Cytoplasm</location>
    </subcellularLocation>
    <subcellularLocation>
        <location evidence="7">Preautophagosomal structure</location>
    </subcellularLocation>
</comment>